<organism evidence="2 3">
    <name type="scientific">Sphingobium yanoikuyae</name>
    <name type="common">Sphingomonas yanoikuyae</name>
    <dbReference type="NCBI Taxonomy" id="13690"/>
    <lineage>
        <taxon>Bacteria</taxon>
        <taxon>Pseudomonadati</taxon>
        <taxon>Pseudomonadota</taxon>
        <taxon>Alphaproteobacteria</taxon>
        <taxon>Sphingomonadales</taxon>
        <taxon>Sphingomonadaceae</taxon>
        <taxon>Sphingobium</taxon>
    </lineage>
</organism>
<keyword evidence="1" id="KW-0812">Transmembrane</keyword>
<comment type="caution">
    <text evidence="2">The sequence shown here is derived from an EMBL/GenBank/DDBJ whole genome shotgun (WGS) entry which is preliminary data.</text>
</comment>
<gene>
    <name evidence="2" type="ORF">N5J77_29180</name>
</gene>
<name>A0AA42X0G9_SPHYA</name>
<reference evidence="2" key="1">
    <citation type="submission" date="2022-09" db="EMBL/GenBank/DDBJ databases">
        <title>Intensive care unit water sources are persistently colonized with multi-drug resistant bacteria and are the site of extensive horizontal gene transfer of antibiotic resistance genes.</title>
        <authorList>
            <person name="Diorio-Toth L."/>
        </authorList>
    </citation>
    <scope>NUCLEOTIDE SEQUENCE</scope>
    <source>
        <strain evidence="2">GD03659</strain>
    </source>
</reference>
<protein>
    <recommendedName>
        <fullName evidence="4">Transmembrane protein</fullName>
    </recommendedName>
</protein>
<dbReference type="EMBL" id="JAOCKX010000094">
    <property type="protein sequence ID" value="MDH2135204.1"/>
    <property type="molecule type" value="Genomic_DNA"/>
</dbReference>
<evidence type="ECO:0008006" key="4">
    <source>
        <dbReference type="Google" id="ProtNLM"/>
    </source>
</evidence>
<evidence type="ECO:0000313" key="2">
    <source>
        <dbReference type="EMBL" id="MDH2135204.1"/>
    </source>
</evidence>
<keyword evidence="1" id="KW-0472">Membrane</keyword>
<dbReference type="AlphaFoldDB" id="A0AA42X0G9"/>
<dbReference type="Pfam" id="PF20554">
    <property type="entry name" value="DUF6766"/>
    <property type="match status" value="1"/>
</dbReference>
<dbReference type="InterPro" id="IPR046657">
    <property type="entry name" value="DUF6766"/>
</dbReference>
<evidence type="ECO:0000256" key="1">
    <source>
        <dbReference type="SAM" id="Phobius"/>
    </source>
</evidence>
<proteinExistence type="predicted"/>
<dbReference type="Proteomes" id="UP001162318">
    <property type="component" value="Unassembled WGS sequence"/>
</dbReference>
<dbReference type="RefSeq" id="WP_279731802.1">
    <property type="nucleotide sequence ID" value="NZ_JAOCKX010000094.1"/>
</dbReference>
<feature type="transmembrane region" description="Helical" evidence="1">
    <location>
        <begin position="136"/>
        <end position="157"/>
    </location>
</feature>
<feature type="transmembrane region" description="Helical" evidence="1">
    <location>
        <begin position="21"/>
        <end position="41"/>
    </location>
</feature>
<evidence type="ECO:0000313" key="3">
    <source>
        <dbReference type="Proteomes" id="UP001162318"/>
    </source>
</evidence>
<keyword evidence="1" id="KW-1133">Transmembrane helix</keyword>
<accession>A0AA42X0G9</accession>
<sequence>MVEAWAQNDHKDGKMGALRNNGLTIVLLLLFGASIIGQWIAGWHVQVEDAQRHGEQVLSLSAYSLSPEFLSSVFENWESEFLQMSAYVVLTAFLIQRGSAESKDPDSPPRDVDLDLQASKPGAPRILQSGPIWRAIYARSLGLTLAALFLISFVMHWTQSAKVAAQEAIAHGEKPLGTLAYLGDAQLWFESFQNWQSEFLSTAVLVLLSIFLRQRESPESKGVAAPHSQTGE</sequence>